<sequence length="174" mass="20254">MANNSLHLQAKSSKFFQYNISLLEFPLQLSLNRSSSFIHNESKDLSHSEFFFWKHFRQHKGFNASTMDEQRNDGVMKMYHLLKRWWLFHELTQPDSRMPWVVCINDCHCFFWHIGSIYHDTKHDIVLFLIPCLLGEQSKKGEVSFGTPFLVFLFLLDAGVGQGRGGNNVELPSG</sequence>
<gene>
    <name evidence="1" type="ORF">CEXT_543061</name>
</gene>
<proteinExistence type="predicted"/>
<accession>A0AAV4PYX7</accession>
<protein>
    <submittedName>
        <fullName evidence="1">Uncharacterized protein</fullName>
    </submittedName>
</protein>
<reference evidence="1 2" key="1">
    <citation type="submission" date="2021-06" db="EMBL/GenBank/DDBJ databases">
        <title>Caerostris extrusa draft genome.</title>
        <authorList>
            <person name="Kono N."/>
            <person name="Arakawa K."/>
        </authorList>
    </citation>
    <scope>NUCLEOTIDE SEQUENCE [LARGE SCALE GENOMIC DNA]</scope>
</reference>
<dbReference type="AlphaFoldDB" id="A0AAV4PYX7"/>
<comment type="caution">
    <text evidence="1">The sequence shown here is derived from an EMBL/GenBank/DDBJ whole genome shotgun (WGS) entry which is preliminary data.</text>
</comment>
<name>A0AAV4PYX7_CAEEX</name>
<evidence type="ECO:0000313" key="2">
    <source>
        <dbReference type="Proteomes" id="UP001054945"/>
    </source>
</evidence>
<dbReference type="Proteomes" id="UP001054945">
    <property type="component" value="Unassembled WGS sequence"/>
</dbReference>
<dbReference type="EMBL" id="BPLR01005436">
    <property type="protein sequence ID" value="GIY02340.1"/>
    <property type="molecule type" value="Genomic_DNA"/>
</dbReference>
<organism evidence="1 2">
    <name type="scientific">Caerostris extrusa</name>
    <name type="common">Bark spider</name>
    <name type="synonym">Caerostris bankana</name>
    <dbReference type="NCBI Taxonomy" id="172846"/>
    <lineage>
        <taxon>Eukaryota</taxon>
        <taxon>Metazoa</taxon>
        <taxon>Ecdysozoa</taxon>
        <taxon>Arthropoda</taxon>
        <taxon>Chelicerata</taxon>
        <taxon>Arachnida</taxon>
        <taxon>Araneae</taxon>
        <taxon>Araneomorphae</taxon>
        <taxon>Entelegynae</taxon>
        <taxon>Araneoidea</taxon>
        <taxon>Araneidae</taxon>
        <taxon>Caerostris</taxon>
    </lineage>
</organism>
<evidence type="ECO:0000313" key="1">
    <source>
        <dbReference type="EMBL" id="GIY02340.1"/>
    </source>
</evidence>
<keyword evidence="2" id="KW-1185">Reference proteome</keyword>